<dbReference type="AlphaFoldDB" id="A0A7W4YIE5"/>
<keyword evidence="2" id="KW-1185">Reference proteome</keyword>
<reference evidence="1 2" key="1">
    <citation type="submission" date="2020-08" db="EMBL/GenBank/DDBJ databases">
        <title>Sequencing the genomes of 1000 actinobacteria strains.</title>
        <authorList>
            <person name="Klenk H.-P."/>
        </authorList>
    </citation>
    <scope>NUCLEOTIDE SEQUENCE [LARGE SCALE GENOMIC DNA]</scope>
    <source>
        <strain evidence="1 2">DSM 20146</strain>
    </source>
</reference>
<gene>
    <name evidence="1" type="ORF">FHX33_000306</name>
</gene>
<dbReference type="EMBL" id="JACHVP010000001">
    <property type="protein sequence ID" value="MBB2965574.1"/>
    <property type="molecule type" value="Genomic_DNA"/>
</dbReference>
<sequence>MFVITADQVGSRTGPDLATETMRALQERHGETLALPIDRNAGDELQALTRDPATAFALVLELTRDGLWSVGVGLGSVRLPLPAQTRAASGDAFVAARTAVGRAKKSPTRFAVEAVADPEAAHDVEALADLLLTLRDGRSPAGWELYDLISAGLTQAEAGARLGITPQSVSDRARAANLRVELAAVPALTRLLASADAAQLVAPPATAHESEDE</sequence>
<evidence type="ECO:0000313" key="1">
    <source>
        <dbReference type="EMBL" id="MBB2965574.1"/>
    </source>
</evidence>
<organism evidence="1 2">
    <name type="scientific">Leifsonia aquatica</name>
    <name type="common">Corynebacterium aquaticum</name>
    <dbReference type="NCBI Taxonomy" id="144185"/>
    <lineage>
        <taxon>Bacteria</taxon>
        <taxon>Bacillati</taxon>
        <taxon>Actinomycetota</taxon>
        <taxon>Actinomycetes</taxon>
        <taxon>Micrococcales</taxon>
        <taxon>Microbacteriaceae</taxon>
        <taxon>Leifsonia</taxon>
    </lineage>
</organism>
<accession>A0A7W4YIE5</accession>
<dbReference type="Proteomes" id="UP000538196">
    <property type="component" value="Unassembled WGS sequence"/>
</dbReference>
<name>A0A7W4YIE5_LEIAQ</name>
<dbReference type="RefSeq" id="WP_021758123.1">
    <property type="nucleotide sequence ID" value="NZ_JACHVP010000001.1"/>
</dbReference>
<proteinExistence type="predicted"/>
<protein>
    <recommendedName>
        <fullName evidence="3">DNA-binding protein</fullName>
    </recommendedName>
</protein>
<evidence type="ECO:0008006" key="3">
    <source>
        <dbReference type="Google" id="ProtNLM"/>
    </source>
</evidence>
<comment type="caution">
    <text evidence="1">The sequence shown here is derived from an EMBL/GenBank/DDBJ whole genome shotgun (WGS) entry which is preliminary data.</text>
</comment>
<evidence type="ECO:0000313" key="2">
    <source>
        <dbReference type="Proteomes" id="UP000538196"/>
    </source>
</evidence>